<dbReference type="InterPro" id="IPR009003">
    <property type="entry name" value="Peptidase_S1_PA"/>
</dbReference>
<organism evidence="8 9">
    <name type="scientific">Sporolactobacillus spathodeae</name>
    <dbReference type="NCBI Taxonomy" id="1465502"/>
    <lineage>
        <taxon>Bacteria</taxon>
        <taxon>Bacillati</taxon>
        <taxon>Bacillota</taxon>
        <taxon>Bacilli</taxon>
        <taxon>Bacillales</taxon>
        <taxon>Sporolactobacillaceae</taxon>
        <taxon>Sporolactobacillus</taxon>
    </lineage>
</organism>
<keyword evidence="6" id="KW-0472">Membrane</keyword>
<protein>
    <submittedName>
        <fullName evidence="8">Serine protease Do</fullName>
        <ecNumber evidence="8">3.4.21.107</ecNumber>
    </submittedName>
</protein>
<feature type="region of interest" description="Disordered" evidence="5">
    <location>
        <begin position="1"/>
        <end position="24"/>
    </location>
</feature>
<evidence type="ECO:0000256" key="4">
    <source>
        <dbReference type="ARBA" id="ARBA00022825"/>
    </source>
</evidence>
<feature type="compositionally biased region" description="Polar residues" evidence="5">
    <location>
        <begin position="1"/>
        <end position="19"/>
    </location>
</feature>
<accession>A0ABS2Q4V8</accession>
<keyword evidence="2 8" id="KW-0645">Protease</keyword>
<reference evidence="8 9" key="1">
    <citation type="submission" date="2021-01" db="EMBL/GenBank/DDBJ databases">
        <title>Genomic Encyclopedia of Type Strains, Phase IV (KMG-IV): sequencing the most valuable type-strain genomes for metagenomic binning, comparative biology and taxonomic classification.</title>
        <authorList>
            <person name="Goeker M."/>
        </authorList>
    </citation>
    <scope>NUCLEOTIDE SEQUENCE [LARGE SCALE GENOMIC DNA]</scope>
    <source>
        <strain evidence="8 9">DSM 100968</strain>
    </source>
</reference>
<evidence type="ECO:0000256" key="6">
    <source>
        <dbReference type="SAM" id="Phobius"/>
    </source>
</evidence>
<feature type="transmembrane region" description="Helical" evidence="6">
    <location>
        <begin position="31"/>
        <end position="53"/>
    </location>
</feature>
<dbReference type="Proteomes" id="UP000823201">
    <property type="component" value="Unassembled WGS sequence"/>
</dbReference>
<dbReference type="GO" id="GO:0006508">
    <property type="term" value="P:proteolysis"/>
    <property type="evidence" value="ECO:0007669"/>
    <property type="project" value="UniProtKB-KW"/>
</dbReference>
<evidence type="ECO:0000256" key="3">
    <source>
        <dbReference type="ARBA" id="ARBA00022801"/>
    </source>
</evidence>
<dbReference type="InterPro" id="IPR036034">
    <property type="entry name" value="PDZ_sf"/>
</dbReference>
<evidence type="ECO:0000259" key="7">
    <source>
        <dbReference type="PROSITE" id="PS50106"/>
    </source>
</evidence>
<comment type="caution">
    <text evidence="8">The sequence shown here is derived from an EMBL/GenBank/DDBJ whole genome shotgun (WGS) entry which is preliminary data.</text>
</comment>
<keyword evidence="6" id="KW-0812">Transmembrane</keyword>
<dbReference type="SUPFAM" id="SSF50494">
    <property type="entry name" value="Trypsin-like serine proteases"/>
    <property type="match status" value="1"/>
</dbReference>
<dbReference type="EMBL" id="JAFBEV010000002">
    <property type="protein sequence ID" value="MBM7656823.1"/>
    <property type="molecule type" value="Genomic_DNA"/>
</dbReference>
<keyword evidence="4" id="KW-0720">Serine protease</keyword>
<dbReference type="PANTHER" id="PTHR22939:SF129">
    <property type="entry name" value="SERINE PROTEASE HTRA2, MITOCHONDRIAL"/>
    <property type="match status" value="1"/>
</dbReference>
<feature type="domain" description="PDZ" evidence="7">
    <location>
        <begin position="299"/>
        <end position="373"/>
    </location>
</feature>
<evidence type="ECO:0000313" key="9">
    <source>
        <dbReference type="Proteomes" id="UP000823201"/>
    </source>
</evidence>
<evidence type="ECO:0000256" key="2">
    <source>
        <dbReference type="ARBA" id="ARBA00022670"/>
    </source>
</evidence>
<dbReference type="InterPro" id="IPR043504">
    <property type="entry name" value="Peptidase_S1_PA_chymotrypsin"/>
</dbReference>
<dbReference type="InterPro" id="IPR001940">
    <property type="entry name" value="Peptidase_S1C"/>
</dbReference>
<dbReference type="EC" id="3.4.21.107" evidence="8"/>
<proteinExistence type="inferred from homology"/>
<dbReference type="PRINTS" id="PR00834">
    <property type="entry name" value="PROTEASES2C"/>
</dbReference>
<keyword evidence="6" id="KW-1133">Transmembrane helix</keyword>
<dbReference type="Gene3D" id="2.40.10.10">
    <property type="entry name" value="Trypsin-like serine proteases"/>
    <property type="match status" value="2"/>
</dbReference>
<dbReference type="Pfam" id="PF13180">
    <property type="entry name" value="PDZ_2"/>
    <property type="match status" value="1"/>
</dbReference>
<evidence type="ECO:0000313" key="8">
    <source>
        <dbReference type="EMBL" id="MBM7656823.1"/>
    </source>
</evidence>
<dbReference type="SMART" id="SM00228">
    <property type="entry name" value="PDZ"/>
    <property type="match status" value="1"/>
</dbReference>
<evidence type="ECO:0000256" key="1">
    <source>
        <dbReference type="ARBA" id="ARBA00010541"/>
    </source>
</evidence>
<sequence>MGFYDDNQQQDNSPESGQLSRSSRRSSRGGWFFAGFIGAIVGIVCFLIFAPILSSLGILPYSVTTGSQTVNNFGSAGTVNRSVNVKVTSSVTDAVAKVSPAVVAVINLQKANFFDNKYTESGIGSGIIYKRAGPYAYVVTNNHVVAGAGKVEVRLNDKTKLEATVLGKDSLYDLAVLRISSSDVQTIAEFGNSSILKRGEPAIAIGNPLGFSGSVTEGIISSTNRTIPVQTSNASIEAQVLQTDAAINPGNSGGALCNIDGQVVGINSSKIASTGSGSQNDQVEGIGFAIPINVAKPVIAELEKKGKIVRPLLGVSIVDLSMVPSNEVKQLQLPSSIKTGLVVTDVQAGSPAAQAGLQAGDVITSINGQKISSYISFSTYMYTTLHAGQKVKVDYYRTGNLHHTKLTLGSKTFS</sequence>
<comment type="similarity">
    <text evidence="1">Belongs to the peptidase S1C family.</text>
</comment>
<dbReference type="GO" id="GO:0008233">
    <property type="term" value="F:peptidase activity"/>
    <property type="evidence" value="ECO:0007669"/>
    <property type="project" value="UniProtKB-KW"/>
</dbReference>
<dbReference type="PROSITE" id="PS50106">
    <property type="entry name" value="PDZ"/>
    <property type="match status" value="1"/>
</dbReference>
<keyword evidence="3 8" id="KW-0378">Hydrolase</keyword>
<name>A0ABS2Q4V8_9BACL</name>
<dbReference type="RefSeq" id="WP_205005189.1">
    <property type="nucleotide sequence ID" value="NZ_CBCRXA010000002.1"/>
</dbReference>
<dbReference type="SUPFAM" id="SSF50156">
    <property type="entry name" value="PDZ domain-like"/>
    <property type="match status" value="1"/>
</dbReference>
<dbReference type="InterPro" id="IPR001478">
    <property type="entry name" value="PDZ"/>
</dbReference>
<dbReference type="Gene3D" id="2.30.42.10">
    <property type="match status" value="1"/>
</dbReference>
<evidence type="ECO:0000256" key="5">
    <source>
        <dbReference type="SAM" id="MobiDB-lite"/>
    </source>
</evidence>
<keyword evidence="9" id="KW-1185">Reference proteome</keyword>
<dbReference type="Pfam" id="PF13365">
    <property type="entry name" value="Trypsin_2"/>
    <property type="match status" value="1"/>
</dbReference>
<gene>
    <name evidence="8" type="ORF">JOC27_000260</name>
</gene>
<dbReference type="PANTHER" id="PTHR22939">
    <property type="entry name" value="SERINE PROTEASE FAMILY S1C HTRA-RELATED"/>
    <property type="match status" value="1"/>
</dbReference>